<keyword evidence="3" id="KW-0288">FMN</keyword>
<dbReference type="PANTHER" id="PTHR33798:SF5">
    <property type="entry name" value="FLAVIN REDUCTASE LIKE DOMAIN-CONTAINING PROTEIN"/>
    <property type="match status" value="1"/>
</dbReference>
<feature type="domain" description="Flavin reductase like" evidence="6">
    <location>
        <begin position="111"/>
        <end position="273"/>
    </location>
</feature>
<feature type="compositionally biased region" description="Polar residues" evidence="5">
    <location>
        <begin position="323"/>
        <end position="337"/>
    </location>
</feature>
<feature type="region of interest" description="Disordered" evidence="5">
    <location>
        <begin position="307"/>
        <end position="337"/>
    </location>
</feature>
<evidence type="ECO:0000256" key="2">
    <source>
        <dbReference type="ARBA" id="ARBA00022630"/>
    </source>
</evidence>
<dbReference type="Pfam" id="PF01613">
    <property type="entry name" value="Flavin_Reduct"/>
    <property type="match status" value="1"/>
</dbReference>
<evidence type="ECO:0000313" key="8">
    <source>
        <dbReference type="Proteomes" id="UP000027222"/>
    </source>
</evidence>
<evidence type="ECO:0000256" key="5">
    <source>
        <dbReference type="SAM" id="MobiDB-lite"/>
    </source>
</evidence>
<dbReference type="OrthoDB" id="10250990at2759"/>
<dbReference type="PANTHER" id="PTHR33798">
    <property type="entry name" value="FLAVOPROTEIN OXYGENASE"/>
    <property type="match status" value="1"/>
</dbReference>
<comment type="similarity">
    <text evidence="4">Belongs to the flavoredoxin family.</text>
</comment>
<reference evidence="8" key="1">
    <citation type="journal article" date="2014" name="Proc. Natl. Acad. Sci. U.S.A.">
        <title>Extensive sampling of basidiomycete genomes demonstrates inadequacy of the white-rot/brown-rot paradigm for wood decay fungi.</title>
        <authorList>
            <person name="Riley R."/>
            <person name="Salamov A.A."/>
            <person name="Brown D.W."/>
            <person name="Nagy L.G."/>
            <person name="Floudas D."/>
            <person name="Held B.W."/>
            <person name="Levasseur A."/>
            <person name="Lombard V."/>
            <person name="Morin E."/>
            <person name="Otillar R."/>
            <person name="Lindquist E.A."/>
            <person name="Sun H."/>
            <person name="LaButti K.M."/>
            <person name="Schmutz J."/>
            <person name="Jabbour D."/>
            <person name="Luo H."/>
            <person name="Baker S.E."/>
            <person name="Pisabarro A.G."/>
            <person name="Walton J.D."/>
            <person name="Blanchette R.A."/>
            <person name="Henrissat B."/>
            <person name="Martin F."/>
            <person name="Cullen D."/>
            <person name="Hibbett D.S."/>
            <person name="Grigoriev I.V."/>
        </authorList>
    </citation>
    <scope>NUCLEOTIDE SEQUENCE [LARGE SCALE GENOMIC DNA]</scope>
    <source>
        <strain evidence="8">CBS 339.88</strain>
    </source>
</reference>
<evidence type="ECO:0000256" key="1">
    <source>
        <dbReference type="ARBA" id="ARBA00001917"/>
    </source>
</evidence>
<dbReference type="GO" id="GO:0010181">
    <property type="term" value="F:FMN binding"/>
    <property type="evidence" value="ECO:0007669"/>
    <property type="project" value="InterPro"/>
</dbReference>
<dbReference type="AlphaFoldDB" id="A0A067T7B5"/>
<keyword evidence="2" id="KW-0285">Flavoprotein</keyword>
<dbReference type="Proteomes" id="UP000027222">
    <property type="component" value="Unassembled WGS sequence"/>
</dbReference>
<protein>
    <recommendedName>
        <fullName evidence="6">Flavin reductase like domain-containing protein</fullName>
    </recommendedName>
</protein>
<dbReference type="Gene3D" id="2.30.110.10">
    <property type="entry name" value="Electron Transport, Fmn-binding Protein, Chain A"/>
    <property type="match status" value="1"/>
</dbReference>
<dbReference type="HOGENOM" id="CLU_059021_3_0_1"/>
<gene>
    <name evidence="7" type="ORF">GALMADRAFT_97726</name>
</gene>
<feature type="compositionally biased region" description="Basic and acidic residues" evidence="5">
    <location>
        <begin position="307"/>
        <end position="317"/>
    </location>
</feature>
<dbReference type="InterPro" id="IPR002563">
    <property type="entry name" value="Flavin_Rdtase-like_dom"/>
</dbReference>
<evidence type="ECO:0000313" key="7">
    <source>
        <dbReference type="EMBL" id="KDR75814.1"/>
    </source>
</evidence>
<evidence type="ECO:0000256" key="4">
    <source>
        <dbReference type="ARBA" id="ARBA00038054"/>
    </source>
</evidence>
<organism evidence="7 8">
    <name type="scientific">Galerina marginata (strain CBS 339.88)</name>
    <dbReference type="NCBI Taxonomy" id="685588"/>
    <lineage>
        <taxon>Eukaryota</taxon>
        <taxon>Fungi</taxon>
        <taxon>Dikarya</taxon>
        <taxon>Basidiomycota</taxon>
        <taxon>Agaricomycotina</taxon>
        <taxon>Agaricomycetes</taxon>
        <taxon>Agaricomycetidae</taxon>
        <taxon>Agaricales</taxon>
        <taxon>Agaricineae</taxon>
        <taxon>Strophariaceae</taxon>
        <taxon>Galerina</taxon>
    </lineage>
</organism>
<dbReference type="SMART" id="SM00903">
    <property type="entry name" value="Flavin_Reduct"/>
    <property type="match status" value="1"/>
</dbReference>
<dbReference type="InterPro" id="IPR012349">
    <property type="entry name" value="Split_barrel_FMN-bd"/>
</dbReference>
<proteinExistence type="inferred from homology"/>
<name>A0A067T7B5_GALM3</name>
<evidence type="ECO:0000259" key="6">
    <source>
        <dbReference type="SMART" id="SM00903"/>
    </source>
</evidence>
<sequence>MFSRLLWPACPTSRLKLTLIRPSFAVTGALFRQRQLVLFSALSRFNSTGRPPFPFQSALKFVDPPAPTWSIGDGLSNNASRWREEIMTSERESWDLTNPETSRESYRILTSAIVPRPIAFVSTLSKNGEPNLAPFRFVSLLLFWVSHNPPLLSISFSLSTRRPKDTRNNILATNEFTVNIISEAFAEAANATSVESPANTDEWIISGLNKEQSTLVKPPFVRESAISMECEMYSFQDITPPSSVEPTTTMVLGSIKKIHVRKSVLSEDGMTVDPVKLRPISRLGGLSYGRLLEAFDLPRPSWKAMRDEYKNLPRQDASDELQSRSSPNAPQNCERST</sequence>
<keyword evidence="8" id="KW-1185">Reference proteome</keyword>
<comment type="cofactor">
    <cofactor evidence="1">
        <name>FMN</name>
        <dbReference type="ChEBI" id="CHEBI:58210"/>
    </cofactor>
</comment>
<dbReference type="SUPFAM" id="SSF50475">
    <property type="entry name" value="FMN-binding split barrel"/>
    <property type="match status" value="1"/>
</dbReference>
<dbReference type="EMBL" id="KL142380">
    <property type="protein sequence ID" value="KDR75814.1"/>
    <property type="molecule type" value="Genomic_DNA"/>
</dbReference>
<evidence type="ECO:0000256" key="3">
    <source>
        <dbReference type="ARBA" id="ARBA00022643"/>
    </source>
</evidence>
<accession>A0A067T7B5</accession>